<sequence length="336" mass="38207">MWSNKINYSHMKNIAILVPEQSVLQAIADPQYCFSAVNDFMVKSGGDPLFHVELVGLNPEVKLNDKRYSVFPDQLLLTATSPDLVVIPALFGDMKQAIKANEGYIPWIKAQYESGTEIASLCVGAFLLGATGLLDGKKCSTHWGFTNQFRELYPEVDVQDGAIVTEENGIYSSGGANSYWNLLLHLVEKFADREIAILTAKYFAIDIDRDSQTAFSIFNGQKSHQDEAVKKAQEYIERRLEERITVDVLADEVAVGRRSFERRFKRVTNNSVLEYIQRVKVEAAKRSFETTMKNITEVMFDVGYSDTKAFRTTFKKITGLTPIEYRNKYNKWVRMN</sequence>
<keyword evidence="3" id="KW-0804">Transcription</keyword>
<dbReference type="InterPro" id="IPR018060">
    <property type="entry name" value="HTH_AraC"/>
</dbReference>
<dbReference type="InterPro" id="IPR020449">
    <property type="entry name" value="Tscrpt_reg_AraC-type_HTH"/>
</dbReference>
<dbReference type="SUPFAM" id="SSF52317">
    <property type="entry name" value="Class I glutamine amidotransferase-like"/>
    <property type="match status" value="1"/>
</dbReference>
<dbReference type="InterPro" id="IPR052158">
    <property type="entry name" value="INH-QAR"/>
</dbReference>
<dbReference type="Gene3D" id="3.40.50.880">
    <property type="match status" value="1"/>
</dbReference>
<evidence type="ECO:0000259" key="4">
    <source>
        <dbReference type="PROSITE" id="PS01124"/>
    </source>
</evidence>
<proteinExistence type="predicted"/>
<dbReference type="Pfam" id="PF12833">
    <property type="entry name" value="HTH_18"/>
    <property type="match status" value="1"/>
</dbReference>
<dbReference type="PANTHER" id="PTHR43130:SF11">
    <property type="entry name" value="TRANSCRIPTIONAL REGULATORY PROTEIN"/>
    <property type="match status" value="1"/>
</dbReference>
<reference evidence="5 6" key="1">
    <citation type="submission" date="2016-10" db="EMBL/GenBank/DDBJ databases">
        <authorList>
            <person name="de Groot N.N."/>
        </authorList>
    </citation>
    <scope>NUCLEOTIDE SEQUENCE [LARGE SCALE GENOMIC DNA]</scope>
    <source>
        <strain evidence="5 6">DSM 23399</strain>
    </source>
</reference>
<dbReference type="GO" id="GO:0003700">
    <property type="term" value="F:DNA-binding transcription factor activity"/>
    <property type="evidence" value="ECO:0007669"/>
    <property type="project" value="InterPro"/>
</dbReference>
<evidence type="ECO:0000313" key="6">
    <source>
        <dbReference type="Proteomes" id="UP000198790"/>
    </source>
</evidence>
<evidence type="ECO:0000256" key="2">
    <source>
        <dbReference type="ARBA" id="ARBA00023125"/>
    </source>
</evidence>
<dbReference type="CDD" id="cd03138">
    <property type="entry name" value="GATase1_AraC_2"/>
    <property type="match status" value="1"/>
</dbReference>
<dbReference type="AlphaFoldDB" id="A0A1I1BHQ2"/>
<evidence type="ECO:0000256" key="1">
    <source>
        <dbReference type="ARBA" id="ARBA00023015"/>
    </source>
</evidence>
<name>A0A1I1BHQ2_9BACT</name>
<dbReference type="EMBL" id="FOKK01000012">
    <property type="protein sequence ID" value="SFB48020.1"/>
    <property type="molecule type" value="Genomic_DNA"/>
</dbReference>
<dbReference type="SMART" id="SM00342">
    <property type="entry name" value="HTH_ARAC"/>
    <property type="match status" value="1"/>
</dbReference>
<gene>
    <name evidence="5" type="ORF">SAMN04489723_112102</name>
</gene>
<dbReference type="Proteomes" id="UP000198790">
    <property type="component" value="Unassembled WGS sequence"/>
</dbReference>
<evidence type="ECO:0000256" key="3">
    <source>
        <dbReference type="ARBA" id="ARBA00023163"/>
    </source>
</evidence>
<dbReference type="STRING" id="237018.SAMN04489723_112102"/>
<evidence type="ECO:0000313" key="5">
    <source>
        <dbReference type="EMBL" id="SFB48020.1"/>
    </source>
</evidence>
<dbReference type="GO" id="GO:0043565">
    <property type="term" value="F:sequence-specific DNA binding"/>
    <property type="evidence" value="ECO:0007669"/>
    <property type="project" value="InterPro"/>
</dbReference>
<keyword evidence="6" id="KW-1185">Reference proteome</keyword>
<dbReference type="PRINTS" id="PR00032">
    <property type="entry name" value="HTHARAC"/>
</dbReference>
<dbReference type="PROSITE" id="PS01124">
    <property type="entry name" value="HTH_ARAC_FAMILY_2"/>
    <property type="match status" value="1"/>
</dbReference>
<accession>A0A1I1BHQ2</accession>
<dbReference type="Gene3D" id="1.10.10.60">
    <property type="entry name" value="Homeodomain-like"/>
    <property type="match status" value="2"/>
</dbReference>
<keyword evidence="1" id="KW-0805">Transcription regulation</keyword>
<dbReference type="Pfam" id="PF01965">
    <property type="entry name" value="DJ-1_PfpI"/>
    <property type="match status" value="1"/>
</dbReference>
<dbReference type="InterPro" id="IPR009057">
    <property type="entry name" value="Homeodomain-like_sf"/>
</dbReference>
<dbReference type="PANTHER" id="PTHR43130">
    <property type="entry name" value="ARAC-FAMILY TRANSCRIPTIONAL REGULATOR"/>
    <property type="match status" value="1"/>
</dbReference>
<feature type="domain" description="HTH araC/xylS-type" evidence="4">
    <location>
        <begin position="230"/>
        <end position="328"/>
    </location>
</feature>
<dbReference type="InterPro" id="IPR029062">
    <property type="entry name" value="Class_I_gatase-like"/>
</dbReference>
<protein>
    <submittedName>
        <fullName evidence="5">Transcriptional regulator GlxA family, contains an amidase domain and an AraC-type DNA-binding HTH domain</fullName>
    </submittedName>
</protein>
<organism evidence="5 6">
    <name type="scientific">Algoriphagus aquimarinus</name>
    <dbReference type="NCBI Taxonomy" id="237018"/>
    <lineage>
        <taxon>Bacteria</taxon>
        <taxon>Pseudomonadati</taxon>
        <taxon>Bacteroidota</taxon>
        <taxon>Cytophagia</taxon>
        <taxon>Cytophagales</taxon>
        <taxon>Cyclobacteriaceae</taxon>
        <taxon>Algoriphagus</taxon>
    </lineage>
</organism>
<keyword evidence="2 5" id="KW-0238">DNA-binding</keyword>
<dbReference type="SUPFAM" id="SSF46689">
    <property type="entry name" value="Homeodomain-like"/>
    <property type="match status" value="2"/>
</dbReference>
<dbReference type="InterPro" id="IPR002818">
    <property type="entry name" value="DJ-1/PfpI"/>
</dbReference>